<dbReference type="GO" id="GO:0007052">
    <property type="term" value="P:mitotic spindle organization"/>
    <property type="evidence" value="ECO:0007669"/>
    <property type="project" value="TreeGrafter"/>
</dbReference>
<dbReference type="GO" id="GO:0005815">
    <property type="term" value="C:microtubule organizing center"/>
    <property type="evidence" value="ECO:0007669"/>
    <property type="project" value="TreeGrafter"/>
</dbReference>
<feature type="domain" description="STIL N-terminal" evidence="2">
    <location>
        <begin position="5"/>
        <end position="277"/>
    </location>
</feature>
<dbReference type="GO" id="GO:0007224">
    <property type="term" value="P:smoothened signaling pathway"/>
    <property type="evidence" value="ECO:0007669"/>
    <property type="project" value="TreeGrafter"/>
</dbReference>
<sequence>MHTRIWNRTEHGTAFTNTFLQSRSLRMKFPKRVVNLIRQLFQQVPDGGLQTYLVAKFCLSDASCLQILVDRVEYPYHHELQLSCLNEETTIPIRFFKHEQTEPYVFKNLDGLVQSIWSRSTQQSPSLEVKDLLLLRAIGYPIVEQSSRGSYTQADGCPAFCLHIEAVSIDCTLRFKLIQTLPLINSALTRSLETNLICPASSDQSNNSLYSALNLRFGYVSMTDPTLFSLHLDSDPSVISASIAGMWVSGIEFVDDPRVWALCFRFLVSDRISRKCFRGSLTGDGCADALHVPGVSMLLLFYGPVPGQPTCFEVDLHNEQFDSSLPSQSMSKSSRLIRFNLHTHAGNIRPVLKLTDLEWYTLDLELATKDEHMLSLVNDAVSQLKPSISQLEEACIASTNRTVRSWLPEPSLLPDGSVPQAIPQPSLHHLNTLNAQFNVPDASLLIEEGVAVSNALGKSKSSDLYSEYDALFTVEKHAEDGIPRELPCSPNSLLHDSLKPGPVSGWHRLSTIKESDCSQITYDSGRYEPPTKVVPNSPVDQQLQTRDNDISERAIDARAKKPVSPKSGHTTLHSLLATLPPTQLKRLEQVISSLLKQAGHSENNDDTSKPRPSSGLVGTSVQAVDAGVNTTQYDLRYPLSRNDPGKRIHEKVKLEKSYESRLILTNSEKESTHTQPVETSYSDAGVANGKLANHVEDVEETVSHRAPCQRRKTLAELGPLLSLAPKGNTQSVRNDVRCVFIFYSVQWTRIVFLF</sequence>
<evidence type="ECO:0000313" key="3">
    <source>
        <dbReference type="EMBL" id="KAF8564199.1"/>
    </source>
</evidence>
<dbReference type="GO" id="GO:0071539">
    <property type="term" value="P:protein localization to centrosome"/>
    <property type="evidence" value="ECO:0007669"/>
    <property type="project" value="TreeGrafter"/>
</dbReference>
<gene>
    <name evidence="3" type="ORF">P879_10175</name>
</gene>
<dbReference type="InterPro" id="IPR057731">
    <property type="entry name" value="STIL_N"/>
</dbReference>
<proteinExistence type="predicted"/>
<dbReference type="Pfam" id="PF15253">
    <property type="entry name" value="STIL_N"/>
    <property type="match status" value="1"/>
</dbReference>
<dbReference type="Proteomes" id="UP000699462">
    <property type="component" value="Unassembled WGS sequence"/>
</dbReference>
<dbReference type="AlphaFoldDB" id="A0A8T0D8M1"/>
<dbReference type="EMBL" id="JTDF01009405">
    <property type="protein sequence ID" value="KAF8564199.1"/>
    <property type="molecule type" value="Genomic_DNA"/>
</dbReference>
<protein>
    <recommendedName>
        <fullName evidence="2">STIL N-terminal domain-containing protein</fullName>
    </recommendedName>
</protein>
<evidence type="ECO:0000259" key="2">
    <source>
        <dbReference type="Pfam" id="PF15253"/>
    </source>
</evidence>
<name>A0A8T0D8M1_9TREM</name>
<dbReference type="OrthoDB" id="76173at2759"/>
<keyword evidence="4" id="KW-1185">Reference proteome</keyword>
<accession>A0A8T0D8M1</accession>
<organism evidence="3 4">
    <name type="scientific">Paragonimus westermani</name>
    <dbReference type="NCBI Taxonomy" id="34504"/>
    <lineage>
        <taxon>Eukaryota</taxon>
        <taxon>Metazoa</taxon>
        <taxon>Spiralia</taxon>
        <taxon>Lophotrochozoa</taxon>
        <taxon>Platyhelminthes</taxon>
        <taxon>Trematoda</taxon>
        <taxon>Digenea</taxon>
        <taxon>Plagiorchiida</taxon>
        <taxon>Troglotremata</taxon>
        <taxon>Troglotrematidae</taxon>
        <taxon>Paragonimus</taxon>
    </lineage>
</organism>
<feature type="region of interest" description="Disordered" evidence="1">
    <location>
        <begin position="598"/>
        <end position="618"/>
    </location>
</feature>
<dbReference type="InterPro" id="IPR026123">
    <property type="entry name" value="STIL"/>
</dbReference>
<evidence type="ECO:0000313" key="4">
    <source>
        <dbReference type="Proteomes" id="UP000699462"/>
    </source>
</evidence>
<reference evidence="3 4" key="1">
    <citation type="submission" date="2019-07" db="EMBL/GenBank/DDBJ databases">
        <title>Annotation for the trematode Paragonimus westermani.</title>
        <authorList>
            <person name="Choi Y.-J."/>
        </authorList>
    </citation>
    <scope>NUCLEOTIDE SEQUENCE [LARGE SCALE GENOMIC DNA]</scope>
    <source>
        <strain evidence="3">180907_Pwestermani</strain>
    </source>
</reference>
<dbReference type="PANTHER" id="PTHR15128:SF0">
    <property type="entry name" value="SCL-INTERRUPTING LOCUS PROTEIN"/>
    <property type="match status" value="1"/>
</dbReference>
<comment type="caution">
    <text evidence="3">The sequence shown here is derived from an EMBL/GenBank/DDBJ whole genome shotgun (WGS) entry which is preliminary data.</text>
</comment>
<feature type="region of interest" description="Disordered" evidence="1">
    <location>
        <begin position="521"/>
        <end position="547"/>
    </location>
</feature>
<evidence type="ECO:0000256" key="1">
    <source>
        <dbReference type="SAM" id="MobiDB-lite"/>
    </source>
</evidence>
<dbReference type="PANTHER" id="PTHR15128">
    <property type="entry name" value="TAL1 SCL INTERRUPTING LOCUS"/>
    <property type="match status" value="1"/>
</dbReference>
<dbReference type="GO" id="GO:0031023">
    <property type="term" value="P:microtubule organizing center organization"/>
    <property type="evidence" value="ECO:0007669"/>
    <property type="project" value="TreeGrafter"/>
</dbReference>